<accession>A0ABW5XTG6</accession>
<dbReference type="Gene3D" id="3.80.10.10">
    <property type="entry name" value="Ribonuclease Inhibitor"/>
    <property type="match status" value="4"/>
</dbReference>
<reference evidence="4" key="1">
    <citation type="journal article" date="2019" name="Int. J. Syst. Evol. Microbiol.">
        <title>The Global Catalogue of Microorganisms (GCM) 10K type strain sequencing project: providing services to taxonomists for standard genome sequencing and annotation.</title>
        <authorList>
            <consortium name="The Broad Institute Genomics Platform"/>
            <consortium name="The Broad Institute Genome Sequencing Center for Infectious Disease"/>
            <person name="Wu L."/>
            <person name="Ma J."/>
        </authorList>
    </citation>
    <scope>NUCLEOTIDE SEQUENCE [LARGE SCALE GENOMIC DNA]</scope>
    <source>
        <strain evidence="4">KCTC 52232</strain>
    </source>
</reference>
<evidence type="ECO:0000313" key="3">
    <source>
        <dbReference type="EMBL" id="MFD2865378.1"/>
    </source>
</evidence>
<dbReference type="InterPro" id="IPR001611">
    <property type="entry name" value="Leu-rich_rpt"/>
</dbReference>
<dbReference type="Proteomes" id="UP001597601">
    <property type="component" value="Unassembled WGS sequence"/>
</dbReference>
<dbReference type="PANTHER" id="PTHR48051:SF1">
    <property type="entry name" value="RAS SUPPRESSOR PROTEIN 1"/>
    <property type="match status" value="1"/>
</dbReference>
<protein>
    <submittedName>
        <fullName evidence="3">Leucine-rich repeat domain-containing protein</fullName>
    </submittedName>
</protein>
<dbReference type="InterPro" id="IPR050216">
    <property type="entry name" value="LRR_domain-containing"/>
</dbReference>
<dbReference type="SUPFAM" id="SSF52058">
    <property type="entry name" value="L domain-like"/>
    <property type="match status" value="2"/>
</dbReference>
<dbReference type="EMBL" id="JBHUON010000013">
    <property type="protein sequence ID" value="MFD2865378.1"/>
    <property type="molecule type" value="Genomic_DNA"/>
</dbReference>
<organism evidence="3 4">
    <name type="scientific">Mucilaginibacter antarcticus</name>
    <dbReference type="NCBI Taxonomy" id="1855725"/>
    <lineage>
        <taxon>Bacteria</taxon>
        <taxon>Pseudomonadati</taxon>
        <taxon>Bacteroidota</taxon>
        <taxon>Sphingobacteriia</taxon>
        <taxon>Sphingobacteriales</taxon>
        <taxon>Sphingobacteriaceae</taxon>
        <taxon>Mucilaginibacter</taxon>
    </lineage>
</organism>
<dbReference type="Pfam" id="PF13855">
    <property type="entry name" value="LRR_8"/>
    <property type="match status" value="2"/>
</dbReference>
<dbReference type="SMART" id="SM00369">
    <property type="entry name" value="LRR_TYP"/>
    <property type="match status" value="9"/>
</dbReference>
<proteinExistence type="predicted"/>
<sequence>MEEALKDPEEVKEISFYFDDITVLPESVLRLTSLEAITIDRCPKLNLKQAIGVLSKLPHLQSFAYNHNDLANLPADISNLKDITELALVDNKLVTLPASILKLEHLQKLNLSENLSLDFVQTFDLLSKAGSLRQLVLEQNKLSDLSINLTKMVQLDDLLLGNNHFTDVPEQVKGMPLKYLDLSSNMLELLNIRKGDLAQLTGINLDQNEIRELPPELLLLPNLRKVSLLGNLIATIPKWIKSVKGLQEMDLSSNVLTELPAELSQLPNLRELILSGNHLTAGGLEPLFDMPWLTRLELHRNDISYIDPKVENLANLKELDIGNNPLVKLPVEFSQLKNLVTLSAGILPRLAWNDTFAILAQLPRLSKLSAFYNGFGKIPDGLLKLGQVHYFVINGNGFDKDEKDKLTNTFPNAEIVF</sequence>
<keyword evidence="4" id="KW-1185">Reference proteome</keyword>
<name>A0ABW5XTG6_9SPHI</name>
<dbReference type="PANTHER" id="PTHR48051">
    <property type="match status" value="1"/>
</dbReference>
<evidence type="ECO:0000313" key="4">
    <source>
        <dbReference type="Proteomes" id="UP001597601"/>
    </source>
</evidence>
<dbReference type="InterPro" id="IPR032675">
    <property type="entry name" value="LRR_dom_sf"/>
</dbReference>
<gene>
    <name evidence="3" type="ORF">ACFSYC_11825</name>
</gene>
<evidence type="ECO:0000256" key="2">
    <source>
        <dbReference type="ARBA" id="ARBA00022737"/>
    </source>
</evidence>
<comment type="caution">
    <text evidence="3">The sequence shown here is derived from an EMBL/GenBank/DDBJ whole genome shotgun (WGS) entry which is preliminary data.</text>
</comment>
<dbReference type="RefSeq" id="WP_377127599.1">
    <property type="nucleotide sequence ID" value="NZ_JBHUON010000013.1"/>
</dbReference>
<dbReference type="PROSITE" id="PS51450">
    <property type="entry name" value="LRR"/>
    <property type="match status" value="2"/>
</dbReference>
<dbReference type="InterPro" id="IPR003591">
    <property type="entry name" value="Leu-rich_rpt_typical-subtyp"/>
</dbReference>
<evidence type="ECO:0000256" key="1">
    <source>
        <dbReference type="ARBA" id="ARBA00022614"/>
    </source>
</evidence>
<keyword evidence="2" id="KW-0677">Repeat</keyword>
<keyword evidence="1" id="KW-0433">Leucine-rich repeat</keyword>